<evidence type="ECO:0000313" key="1">
    <source>
        <dbReference type="EMBL" id="KAL0809002.1"/>
    </source>
</evidence>
<reference evidence="1 2" key="1">
    <citation type="submission" date="2024-06" db="EMBL/GenBank/DDBJ databases">
        <title>A chromosome-level genome assembly of beet webworm, Loxostege sticticalis.</title>
        <authorList>
            <person name="Zhang Y."/>
        </authorList>
    </citation>
    <scope>NUCLEOTIDE SEQUENCE [LARGE SCALE GENOMIC DNA]</scope>
    <source>
        <strain evidence="1">AQ028</strain>
        <tissue evidence="1">Male pupae</tissue>
    </source>
</reference>
<name>A0ABD0S4N1_LOXSC</name>
<dbReference type="AlphaFoldDB" id="A0ABD0S4N1"/>
<organism evidence="1 2">
    <name type="scientific">Loxostege sticticalis</name>
    <name type="common">Beet webworm moth</name>
    <dbReference type="NCBI Taxonomy" id="481309"/>
    <lineage>
        <taxon>Eukaryota</taxon>
        <taxon>Metazoa</taxon>
        <taxon>Ecdysozoa</taxon>
        <taxon>Arthropoda</taxon>
        <taxon>Hexapoda</taxon>
        <taxon>Insecta</taxon>
        <taxon>Pterygota</taxon>
        <taxon>Neoptera</taxon>
        <taxon>Endopterygota</taxon>
        <taxon>Lepidoptera</taxon>
        <taxon>Glossata</taxon>
        <taxon>Ditrysia</taxon>
        <taxon>Pyraloidea</taxon>
        <taxon>Crambidae</taxon>
        <taxon>Pyraustinae</taxon>
        <taxon>Loxostege</taxon>
    </lineage>
</organism>
<evidence type="ECO:0000313" key="2">
    <source>
        <dbReference type="Proteomes" id="UP001549921"/>
    </source>
</evidence>
<dbReference type="EMBL" id="JBEDNZ010000030">
    <property type="protein sequence ID" value="KAL0809002.1"/>
    <property type="molecule type" value="Genomic_DNA"/>
</dbReference>
<protein>
    <submittedName>
        <fullName evidence="1">Uncharacterized protein</fullName>
    </submittedName>
</protein>
<proteinExistence type="predicted"/>
<comment type="caution">
    <text evidence="1">The sequence shown here is derived from an EMBL/GenBank/DDBJ whole genome shotgun (WGS) entry which is preliminary data.</text>
</comment>
<dbReference type="Proteomes" id="UP001549921">
    <property type="component" value="Unassembled WGS sequence"/>
</dbReference>
<accession>A0ABD0S4N1</accession>
<sequence length="215" mass="26184">MTQNRAFYLPTAFIWIRGITMVRCQYNWVWRPQEHYYKNSKADRNSSWVITNLTSDVIKETDERIRAIEHIRLDNFRSAAFEIGFLNYVILESYRRMIETYNVTVEMGDQLYGMEVVLYLYDIENTYWHIDHLINMQHEIERKYRIVSNIRASPDEVELLDLTADPNMKIKKSRHTRDRLGEQIDAMMGRLSSTKKKSTRWWWPIEYGWEIDYYW</sequence>
<gene>
    <name evidence="1" type="ORF">ABMA28_012652</name>
</gene>